<keyword evidence="2" id="KW-0472">Membrane</keyword>
<keyword evidence="4" id="KW-1185">Reference proteome</keyword>
<dbReference type="EMBL" id="JAEFBJ010000010">
    <property type="protein sequence ID" value="KAG7564131.1"/>
    <property type="molecule type" value="Genomic_DNA"/>
</dbReference>
<dbReference type="Proteomes" id="UP000694251">
    <property type="component" value="Chromosome 10"/>
</dbReference>
<name>A0A8T1ZVG9_ARASU</name>
<feature type="compositionally biased region" description="Basic and acidic residues" evidence="1">
    <location>
        <begin position="84"/>
        <end position="105"/>
    </location>
</feature>
<keyword evidence="2" id="KW-0812">Transmembrane</keyword>
<sequence length="291" mass="32606">MGDLPGSDCRNCVRDRPSDKSGPMGPREDVGRPTSKNGRGVTSGIRAKPMRVRSQEGSHHRGVGNKSLKPPGRSGPAVGQERPMGPREDMGPTGRDGRGVRSGIRDESRRGYAIDGNKCLIWTKDVLNLHQLDANKSEGSTFYLRVAASNISSQTSNEGKNFGRRKLPQLSTVVAIVVSSTVAGATISVGLYLYLSSRRRNRRAQRGKHKQRRINEKSKVEEVFFFQSSYPRLKFVRRCLKQQLGDRTWIPRFYWHRVDADSRHPLSISSTCCHQWRSPGKNNQSGKLRHT</sequence>
<evidence type="ECO:0000256" key="2">
    <source>
        <dbReference type="SAM" id="Phobius"/>
    </source>
</evidence>
<organism evidence="3 4">
    <name type="scientific">Arabidopsis suecica</name>
    <name type="common">Swedish thale-cress</name>
    <name type="synonym">Cardaminopsis suecica</name>
    <dbReference type="NCBI Taxonomy" id="45249"/>
    <lineage>
        <taxon>Eukaryota</taxon>
        <taxon>Viridiplantae</taxon>
        <taxon>Streptophyta</taxon>
        <taxon>Embryophyta</taxon>
        <taxon>Tracheophyta</taxon>
        <taxon>Spermatophyta</taxon>
        <taxon>Magnoliopsida</taxon>
        <taxon>eudicotyledons</taxon>
        <taxon>Gunneridae</taxon>
        <taxon>Pentapetalae</taxon>
        <taxon>rosids</taxon>
        <taxon>malvids</taxon>
        <taxon>Brassicales</taxon>
        <taxon>Brassicaceae</taxon>
        <taxon>Camelineae</taxon>
        <taxon>Arabidopsis</taxon>
    </lineage>
</organism>
<accession>A0A8T1ZVG9</accession>
<evidence type="ECO:0000256" key="1">
    <source>
        <dbReference type="SAM" id="MobiDB-lite"/>
    </source>
</evidence>
<gene>
    <name evidence="3" type="ORF">ISN44_As10g008940</name>
</gene>
<protein>
    <submittedName>
        <fullName evidence="3">Uncharacterized protein</fullName>
    </submittedName>
</protein>
<proteinExistence type="predicted"/>
<keyword evidence="2" id="KW-1133">Transmembrane helix</keyword>
<evidence type="ECO:0000313" key="4">
    <source>
        <dbReference type="Proteomes" id="UP000694251"/>
    </source>
</evidence>
<feature type="transmembrane region" description="Helical" evidence="2">
    <location>
        <begin position="173"/>
        <end position="195"/>
    </location>
</feature>
<feature type="region of interest" description="Disordered" evidence="1">
    <location>
        <begin position="1"/>
        <end position="105"/>
    </location>
</feature>
<comment type="caution">
    <text evidence="3">The sequence shown here is derived from an EMBL/GenBank/DDBJ whole genome shotgun (WGS) entry which is preliminary data.</text>
</comment>
<evidence type="ECO:0000313" key="3">
    <source>
        <dbReference type="EMBL" id="KAG7564131.1"/>
    </source>
</evidence>
<reference evidence="3 4" key="1">
    <citation type="submission" date="2020-12" db="EMBL/GenBank/DDBJ databases">
        <title>Concerted genomic and epigenomic changes stabilize Arabidopsis allopolyploids.</title>
        <authorList>
            <person name="Chen Z."/>
        </authorList>
    </citation>
    <scope>NUCLEOTIDE SEQUENCE [LARGE SCALE GENOMIC DNA]</scope>
    <source>
        <strain evidence="3">As9502</strain>
        <tissue evidence="3">Leaf</tissue>
    </source>
</reference>
<dbReference type="AlphaFoldDB" id="A0A8T1ZVG9"/>